<feature type="compositionally biased region" description="Polar residues" evidence="2">
    <location>
        <begin position="545"/>
        <end position="556"/>
    </location>
</feature>
<evidence type="ECO:0000313" key="3">
    <source>
        <dbReference type="EMBL" id="CDW83604.1"/>
    </source>
</evidence>
<evidence type="ECO:0000256" key="2">
    <source>
        <dbReference type="SAM" id="MobiDB-lite"/>
    </source>
</evidence>
<keyword evidence="1" id="KW-0175">Coiled coil</keyword>
<feature type="compositionally biased region" description="Low complexity" evidence="2">
    <location>
        <begin position="27"/>
        <end position="37"/>
    </location>
</feature>
<feature type="region of interest" description="Disordered" evidence="2">
    <location>
        <begin position="665"/>
        <end position="746"/>
    </location>
</feature>
<name>A0A078AN65_STYLE</name>
<dbReference type="Proteomes" id="UP000039865">
    <property type="component" value="Unassembled WGS sequence"/>
</dbReference>
<organism evidence="3 4">
    <name type="scientific">Stylonychia lemnae</name>
    <name type="common">Ciliate</name>
    <dbReference type="NCBI Taxonomy" id="5949"/>
    <lineage>
        <taxon>Eukaryota</taxon>
        <taxon>Sar</taxon>
        <taxon>Alveolata</taxon>
        <taxon>Ciliophora</taxon>
        <taxon>Intramacronucleata</taxon>
        <taxon>Spirotrichea</taxon>
        <taxon>Stichotrichia</taxon>
        <taxon>Sporadotrichida</taxon>
        <taxon>Oxytrichidae</taxon>
        <taxon>Stylonychinae</taxon>
        <taxon>Stylonychia</taxon>
    </lineage>
</organism>
<dbReference type="OrthoDB" id="10691589at2759"/>
<feature type="coiled-coil region" evidence="1">
    <location>
        <begin position="394"/>
        <end position="498"/>
    </location>
</feature>
<feature type="compositionally biased region" description="Low complexity" evidence="2">
    <location>
        <begin position="668"/>
        <end position="687"/>
    </location>
</feature>
<feature type="region of interest" description="Disordered" evidence="2">
    <location>
        <begin position="1"/>
        <end position="41"/>
    </location>
</feature>
<feature type="compositionally biased region" description="Basic and acidic residues" evidence="2">
    <location>
        <begin position="580"/>
        <end position="593"/>
    </location>
</feature>
<feature type="compositionally biased region" description="Polar residues" evidence="2">
    <location>
        <begin position="1"/>
        <end position="26"/>
    </location>
</feature>
<protein>
    <submittedName>
        <fullName evidence="3">Uncharacterized protein</fullName>
    </submittedName>
</protein>
<feature type="region of interest" description="Disordered" evidence="2">
    <location>
        <begin position="545"/>
        <end position="633"/>
    </location>
</feature>
<keyword evidence="4" id="KW-1185">Reference proteome</keyword>
<dbReference type="EMBL" id="CCKQ01011995">
    <property type="protein sequence ID" value="CDW83604.1"/>
    <property type="molecule type" value="Genomic_DNA"/>
</dbReference>
<gene>
    <name evidence="3" type="primary">Contig133.g159</name>
    <name evidence="3" type="ORF">STYLEM_12652</name>
</gene>
<dbReference type="AlphaFoldDB" id="A0A078AN65"/>
<feature type="coiled-coil region" evidence="1">
    <location>
        <begin position="214"/>
        <end position="300"/>
    </location>
</feature>
<evidence type="ECO:0000256" key="1">
    <source>
        <dbReference type="SAM" id="Coils"/>
    </source>
</evidence>
<feature type="compositionally biased region" description="Polar residues" evidence="2">
    <location>
        <begin position="713"/>
        <end position="746"/>
    </location>
</feature>
<dbReference type="InParanoid" id="A0A078AN65"/>
<sequence>MSRSVTPQKGTNKRSMIRDVSTTQKETSTNTGTINDGNGIGLRDLSKTGLDQYNQSFQKEDLYSQKVMSNEIMPFIIRDNRSIPTIRNPKLPSIISNRNNLLGLSNYQTVNASNYERKQTKSGYDDVKQSAIKMLNLDKANKLVILSLSINNPLQMQKSYREIMDTVRHQTKKYNLDESLENLHNDFSTSIHNQSSLEKLDSIADIQSIQSKLFKAFETQKDQVNQQLIQAKQELDLKDKELLRIKSLLISESQLFNNEQNQKELENEVLNFLQQNQMTLKQSQETKEQIREQLQNLLKETNYSGAQTTLKEVHTFLNIQKKFAIDVPVEASIVGDKRQILETNNIMLNDLANDLDVRFKDTQRQTAKKILQRFFKKNPTREIEVQTQSEEQLIENLKSQMIQKEEIIKVQREELVNQTFQIKSLDSKLNQKLVKVETLNGEIKKLNRQIEDFQEEQERLSKELQHKHNNLKDKEDDEYELKKKIDEQTDDIMRLEEMVFNFRKQLRLIATTGVIPVEQIMSEEVQPIKQLPKFNQPYHNRQFSKASQLQGVSDGSYNDEEYASESESSAYLDRKKKVNKKAEQEKVRRESIRRTKVKQNKLADSSIASERFNSSLDSRQNQYSSQAQGESMPQIHLTKYQSSMNQTQQNQALVVRIIDEKQHSFQPQTTNSISIQNQQQPNHQQNSYNKSPQQRQEVKQTVQNSSLKKDNILQKNSQPQQKFNKQAHQGKSQQPVQKQNKSQALVQETNPQNLIEQASQQQQAQVNDQFDQNKQEILIIQEHNNPDQTIIIDKQQERQNKSKQIKNRNILTNLNNSMDSILQNNNHMNFDGINNQSHDTLRERSRNVQYEAQSTFSISEMNTKTYNSRPKVILNQIRHELDLSELKLEQFLLSRKKIYIQSQKDQSTQCIQQNLKALTQKTSGTQTNITGQVHQKKQMQSQEIQVNTRELEQLEKRELLYIQNIEKLYASIKKPSMQGDSYFAAGGSFSTHSKPAHAEFNGLNEHSILRPTQDSNNKKKLSLKIQVKNAIGGGDAFTKLESDRFNRKDNSVERANKYLDHDDNFSTLKLQ</sequence>
<feature type="compositionally biased region" description="Polar residues" evidence="2">
    <location>
        <begin position="602"/>
        <end position="631"/>
    </location>
</feature>
<accession>A0A078AN65</accession>
<evidence type="ECO:0000313" key="4">
    <source>
        <dbReference type="Proteomes" id="UP000039865"/>
    </source>
</evidence>
<reference evidence="3 4" key="1">
    <citation type="submission" date="2014-06" db="EMBL/GenBank/DDBJ databases">
        <authorList>
            <person name="Swart Estienne"/>
        </authorList>
    </citation>
    <scope>NUCLEOTIDE SEQUENCE [LARGE SCALE GENOMIC DNA]</scope>
    <source>
        <strain evidence="3 4">130c</strain>
    </source>
</reference>
<feature type="compositionally biased region" description="Polar residues" evidence="2">
    <location>
        <begin position="688"/>
        <end position="706"/>
    </location>
</feature>
<proteinExistence type="predicted"/>